<dbReference type="AlphaFoldDB" id="D1BT92"/>
<proteinExistence type="predicted"/>
<dbReference type="eggNOG" id="COG5340">
    <property type="taxonomic scope" value="Bacteria"/>
</dbReference>
<dbReference type="HOGENOM" id="CLU_052626_5_0_11"/>
<dbReference type="EMBL" id="CP001821">
    <property type="protein sequence ID" value="ACZ30934.1"/>
    <property type="molecule type" value="Genomic_DNA"/>
</dbReference>
<dbReference type="Proteomes" id="UP000002255">
    <property type="component" value="Chromosome"/>
</dbReference>
<keyword evidence="2" id="KW-1185">Reference proteome</keyword>
<gene>
    <name evidence="1" type="ordered locus">Xcel_1915</name>
</gene>
<accession>D1BT92</accession>
<organism evidence="1 2">
    <name type="scientific">Xylanimonas cellulosilytica (strain DSM 15894 / JCM 12276 / CECT 5975 / KCTC 9989 / LMG 20990 / NBRC 107835 / XIL07)</name>
    <dbReference type="NCBI Taxonomy" id="446471"/>
    <lineage>
        <taxon>Bacteria</taxon>
        <taxon>Bacillati</taxon>
        <taxon>Actinomycetota</taxon>
        <taxon>Actinomycetes</taxon>
        <taxon>Micrococcales</taxon>
        <taxon>Promicromonosporaceae</taxon>
        <taxon>Xylanimonas</taxon>
    </lineage>
</organism>
<reference evidence="2" key="1">
    <citation type="submission" date="2009-11" db="EMBL/GenBank/DDBJ databases">
        <title>The complete chromosome of Xylanimonas cellulosilytica DSM 15894.</title>
        <authorList>
            <consortium name="US DOE Joint Genome Institute (JGI-PGF)"/>
            <person name="Lucas S."/>
            <person name="Copeland A."/>
            <person name="Lapidus A."/>
            <person name="Glavina del Rio T."/>
            <person name="Dalin E."/>
            <person name="Tice H."/>
            <person name="Bruce D."/>
            <person name="Goodwin L."/>
            <person name="Pitluck S."/>
            <person name="Kyrpides N."/>
            <person name="Mavromatis K."/>
            <person name="Ivanova N."/>
            <person name="Mikhailova N."/>
            <person name="Foster B."/>
            <person name="Clum A."/>
            <person name="Brettin T."/>
            <person name="Detter J.C."/>
            <person name="Han C."/>
            <person name="Larimer F."/>
            <person name="Land M."/>
            <person name="Hauser L."/>
            <person name="Markowitz V."/>
            <person name="Cheng J.F."/>
            <person name="Hugenholtz P."/>
            <person name="Woyke T."/>
            <person name="Wu D."/>
            <person name="Gehrich-Schroeter G."/>
            <person name="Schneider S."/>
            <person name="Pukall S.R."/>
            <person name="Klenk H.P."/>
            <person name="Eisen J.A."/>
        </authorList>
    </citation>
    <scope>NUCLEOTIDE SEQUENCE [LARGE SCALE GENOMIC DNA]</scope>
    <source>
        <strain evidence="2">DSM 15894 / CECT 5975 / LMG 20990 / XIL07</strain>
    </source>
</reference>
<protein>
    <recommendedName>
        <fullName evidence="3">DUF559 domain-containing protein</fullName>
    </recommendedName>
</protein>
<name>D1BT92_XYLCX</name>
<dbReference type="KEGG" id="xce:Xcel_1915"/>
<evidence type="ECO:0008006" key="3">
    <source>
        <dbReference type="Google" id="ProtNLM"/>
    </source>
</evidence>
<evidence type="ECO:0000313" key="2">
    <source>
        <dbReference type="Proteomes" id="UP000002255"/>
    </source>
</evidence>
<sequence length="297" mass="32539">MTRQQVVERAGRKEWERVTRGVYDTGVHDPEMNLWDRRRRRGALIGPLAFPGSIVTGTPALVLQGIEGTPQEISPEVTIADGSSRVGQGPVVVRRVPLTRFDVVDGVRVATVEDALAQAVPRLGERHALAVMDSALHHGLVDVAGLARAHAAAAGHRGVARTHEWWGLADGRAESPAETWARRACLRLGIPPDVLQLEVVSANGDVVARVDLAWLLPDGGVLLAEIDGRDEHSTPAALLWDRTRQNLLASRRTIIRRYTGREAWTGALATPIQRVLRSTGWRPRPVPDRVVLRLEDL</sequence>
<reference evidence="1 2" key="2">
    <citation type="journal article" date="2010" name="Stand. Genomic Sci.">
        <title>Complete genome sequence of Xylanimonas cellulosilytica type strain (XIL07).</title>
        <authorList>
            <person name="Foster B."/>
            <person name="Pukall R."/>
            <person name="Abt B."/>
            <person name="Nolan M."/>
            <person name="Glavina Del Rio T."/>
            <person name="Chen F."/>
            <person name="Lucas S."/>
            <person name="Tice H."/>
            <person name="Pitluck S."/>
            <person name="Cheng J.-F."/>
            <person name="Chertkov O."/>
            <person name="Brettin T."/>
            <person name="Han C."/>
            <person name="Detter J.C."/>
            <person name="Bruce D."/>
            <person name="Goodwin L."/>
            <person name="Ivanova N."/>
            <person name="Mavromatis K."/>
            <person name="Pati A."/>
            <person name="Mikhailova N."/>
            <person name="Chen A."/>
            <person name="Palaniappan K."/>
            <person name="Land M."/>
            <person name="Hauser L."/>
            <person name="Chang Y.-J."/>
            <person name="Jeffries C.D."/>
            <person name="Chain P."/>
            <person name="Rohde M."/>
            <person name="Goeker M."/>
            <person name="Bristow J."/>
            <person name="Eisen J.A."/>
            <person name="Markowitz V."/>
            <person name="Hugenholtz P."/>
            <person name="Kyrpides N.C."/>
            <person name="Klenk H.-P."/>
            <person name="Lapidus A."/>
        </authorList>
    </citation>
    <scope>NUCLEOTIDE SEQUENCE [LARGE SCALE GENOMIC DNA]</scope>
    <source>
        <strain evidence="2">DSM 15894 / CECT 5975 / LMG 20990 / XIL07</strain>
    </source>
</reference>
<dbReference type="STRING" id="446471.Xcel_1915"/>
<evidence type="ECO:0000313" key="1">
    <source>
        <dbReference type="EMBL" id="ACZ30934.1"/>
    </source>
</evidence>